<keyword evidence="11" id="KW-1185">Reference proteome</keyword>
<keyword evidence="4" id="KW-0677">Repeat</keyword>
<dbReference type="PROSITE" id="PS00211">
    <property type="entry name" value="ABC_TRANSPORTER_1"/>
    <property type="match status" value="1"/>
</dbReference>
<feature type="domain" description="ABC transporter" evidence="9">
    <location>
        <begin position="255"/>
        <end position="497"/>
    </location>
</feature>
<evidence type="ECO:0000256" key="4">
    <source>
        <dbReference type="ARBA" id="ARBA00022737"/>
    </source>
</evidence>
<comment type="caution">
    <text evidence="10">The sequence shown here is derived from an EMBL/GenBank/DDBJ whole genome shotgun (WGS) entry which is preliminary data.</text>
</comment>
<dbReference type="InterPro" id="IPR017871">
    <property type="entry name" value="ABC_transporter-like_CS"/>
</dbReference>
<evidence type="ECO:0000313" key="11">
    <source>
        <dbReference type="Proteomes" id="UP000238338"/>
    </source>
</evidence>
<keyword evidence="6 10" id="KW-0067">ATP-binding</keyword>
<evidence type="ECO:0000256" key="3">
    <source>
        <dbReference type="ARBA" id="ARBA00022597"/>
    </source>
</evidence>
<feature type="domain" description="ABC transporter" evidence="9">
    <location>
        <begin position="8"/>
        <end position="243"/>
    </location>
</feature>
<dbReference type="SMART" id="SM00382">
    <property type="entry name" value="AAA"/>
    <property type="match status" value="2"/>
</dbReference>
<evidence type="ECO:0000256" key="8">
    <source>
        <dbReference type="ARBA" id="ARBA00023136"/>
    </source>
</evidence>
<keyword evidence="8" id="KW-0472">Membrane</keyword>
<keyword evidence="5" id="KW-0547">Nucleotide-binding</keyword>
<dbReference type="InterPro" id="IPR003593">
    <property type="entry name" value="AAA+_ATPase"/>
</dbReference>
<sequence>MNTPAPVFEARRVSKSFGPVSALKDVSITLFPGEVHSIIGENGAGKSTLMNIICGRFQPTEGQLFVDGKEVHFHLPKDAQAHGIAIAPQEISLVPHLSVAENIMLGAHCGPALSIDWRKTRAEATRHLHEVDNSIDPAARVSSLSKAQQQLVQIARAAATEARVLIFDEPTATLTYREEETLMSYIEALAREGRSAFYISHRLDEVRRLSHRITVLRDGVHVGELAPEEASRERMVTMMAGRPPKAGAQPLRDLPSTDTVLKVEGLTRAHEFRDLSFSLRKGEILGVSGLVGSGRTEMAKCIFGATRADAGRIELNGKPVSFRGPLEAIRAGVIYLPEERKQEGIFPLLSIAENTGLPTLDRFTGLLHLRNRDMMAEVEKLAGQMKAKFNSLRDPITSLSGGNQQKFIIARWLMRDAHVLIMDEPTRGIDVNAKFEIQSVLRKLTEERGLSIIVISSEMEELLDVADRIMVMHEGKVKGAIDRREASQEGLLQMAMS</sequence>
<dbReference type="CDD" id="cd03215">
    <property type="entry name" value="ABC_Carb_Monos_II"/>
    <property type="match status" value="1"/>
</dbReference>
<dbReference type="AlphaFoldDB" id="A0A2S8RYW4"/>
<dbReference type="GO" id="GO:0016887">
    <property type="term" value="F:ATP hydrolysis activity"/>
    <property type="evidence" value="ECO:0007669"/>
    <property type="project" value="InterPro"/>
</dbReference>
<dbReference type="InterPro" id="IPR050107">
    <property type="entry name" value="ABC_carbohydrate_import_ATPase"/>
</dbReference>
<evidence type="ECO:0000256" key="2">
    <source>
        <dbReference type="ARBA" id="ARBA00022475"/>
    </source>
</evidence>
<evidence type="ECO:0000313" key="10">
    <source>
        <dbReference type="EMBL" id="PQV53766.1"/>
    </source>
</evidence>
<keyword evidence="7" id="KW-1278">Translocase</keyword>
<keyword evidence="2" id="KW-1003">Cell membrane</keyword>
<dbReference type="SUPFAM" id="SSF52540">
    <property type="entry name" value="P-loop containing nucleoside triphosphate hydrolases"/>
    <property type="match status" value="2"/>
</dbReference>
<dbReference type="PANTHER" id="PTHR43790:SF3">
    <property type="entry name" value="D-ALLOSE IMPORT ATP-BINDING PROTEIN ALSA-RELATED"/>
    <property type="match status" value="1"/>
</dbReference>
<dbReference type="RefSeq" id="WP_105516318.1">
    <property type="nucleotide sequence ID" value="NZ_PVEP01000012.1"/>
</dbReference>
<dbReference type="Gene3D" id="3.40.50.300">
    <property type="entry name" value="P-loop containing nucleotide triphosphate hydrolases"/>
    <property type="match status" value="2"/>
</dbReference>
<reference evidence="10 11" key="1">
    <citation type="submission" date="2018-02" db="EMBL/GenBank/DDBJ databases">
        <title>Genomic Encyclopedia of Archaeal and Bacterial Type Strains, Phase II (KMG-II): from individual species to whole genera.</title>
        <authorList>
            <person name="Goeker M."/>
        </authorList>
    </citation>
    <scope>NUCLEOTIDE SEQUENCE [LARGE SCALE GENOMIC DNA]</scope>
    <source>
        <strain evidence="10 11">DSM 18921</strain>
    </source>
</reference>
<keyword evidence="1" id="KW-0813">Transport</keyword>
<keyword evidence="3" id="KW-0762">Sugar transport</keyword>
<dbReference type="CDD" id="cd03216">
    <property type="entry name" value="ABC_Carb_Monos_I"/>
    <property type="match status" value="1"/>
</dbReference>
<dbReference type="EMBL" id="PVEP01000012">
    <property type="protein sequence ID" value="PQV53766.1"/>
    <property type="molecule type" value="Genomic_DNA"/>
</dbReference>
<evidence type="ECO:0000256" key="5">
    <source>
        <dbReference type="ARBA" id="ARBA00022741"/>
    </source>
</evidence>
<evidence type="ECO:0000259" key="9">
    <source>
        <dbReference type="PROSITE" id="PS50893"/>
    </source>
</evidence>
<dbReference type="InterPro" id="IPR027417">
    <property type="entry name" value="P-loop_NTPase"/>
</dbReference>
<evidence type="ECO:0000256" key="7">
    <source>
        <dbReference type="ARBA" id="ARBA00022967"/>
    </source>
</evidence>
<accession>A0A2S8RYW4</accession>
<dbReference type="PROSITE" id="PS50893">
    <property type="entry name" value="ABC_TRANSPORTER_2"/>
    <property type="match status" value="2"/>
</dbReference>
<name>A0A2S8RYW4_9RHOB</name>
<organism evidence="10 11">
    <name type="scientific">Albidovulum denitrificans</name>
    <dbReference type="NCBI Taxonomy" id="404881"/>
    <lineage>
        <taxon>Bacteria</taxon>
        <taxon>Pseudomonadati</taxon>
        <taxon>Pseudomonadota</taxon>
        <taxon>Alphaproteobacteria</taxon>
        <taxon>Rhodobacterales</taxon>
        <taxon>Paracoccaceae</taxon>
        <taxon>Albidovulum</taxon>
    </lineage>
</organism>
<dbReference type="InterPro" id="IPR003439">
    <property type="entry name" value="ABC_transporter-like_ATP-bd"/>
</dbReference>
<proteinExistence type="predicted"/>
<dbReference type="Proteomes" id="UP000238338">
    <property type="component" value="Unassembled WGS sequence"/>
</dbReference>
<evidence type="ECO:0000256" key="1">
    <source>
        <dbReference type="ARBA" id="ARBA00022448"/>
    </source>
</evidence>
<dbReference type="GO" id="GO:0005524">
    <property type="term" value="F:ATP binding"/>
    <property type="evidence" value="ECO:0007669"/>
    <property type="project" value="UniProtKB-KW"/>
</dbReference>
<protein>
    <submittedName>
        <fullName evidence="10">Ribose transport system ATP-binding protein/rhamnose transport system ATP-binding protein</fullName>
    </submittedName>
</protein>
<dbReference type="Pfam" id="PF00005">
    <property type="entry name" value="ABC_tran"/>
    <property type="match status" value="2"/>
</dbReference>
<evidence type="ECO:0000256" key="6">
    <source>
        <dbReference type="ARBA" id="ARBA00022840"/>
    </source>
</evidence>
<gene>
    <name evidence="10" type="ORF">LX70_03773</name>
</gene>
<dbReference type="OrthoDB" id="9805029at2"/>
<dbReference type="PANTHER" id="PTHR43790">
    <property type="entry name" value="CARBOHYDRATE TRANSPORT ATP-BINDING PROTEIN MG119-RELATED"/>
    <property type="match status" value="1"/>
</dbReference>